<reference evidence="1" key="2">
    <citation type="journal article" date="2020" name="Nat. Commun.">
        <title>Large-scale genome sequencing of mycorrhizal fungi provides insights into the early evolution of symbiotic traits.</title>
        <authorList>
            <person name="Miyauchi S."/>
            <person name="Kiss E."/>
            <person name="Kuo A."/>
            <person name="Drula E."/>
            <person name="Kohler A."/>
            <person name="Sanchez-Garcia M."/>
            <person name="Morin E."/>
            <person name="Andreopoulos B."/>
            <person name="Barry K.W."/>
            <person name="Bonito G."/>
            <person name="Buee M."/>
            <person name="Carver A."/>
            <person name="Chen C."/>
            <person name="Cichocki N."/>
            <person name="Clum A."/>
            <person name="Culley D."/>
            <person name="Crous P.W."/>
            <person name="Fauchery L."/>
            <person name="Girlanda M."/>
            <person name="Hayes R.D."/>
            <person name="Keri Z."/>
            <person name="LaButti K."/>
            <person name="Lipzen A."/>
            <person name="Lombard V."/>
            <person name="Magnuson J."/>
            <person name="Maillard F."/>
            <person name="Murat C."/>
            <person name="Nolan M."/>
            <person name="Ohm R.A."/>
            <person name="Pangilinan J."/>
            <person name="Pereira M.F."/>
            <person name="Perotto S."/>
            <person name="Peter M."/>
            <person name="Pfister S."/>
            <person name="Riley R."/>
            <person name="Sitrit Y."/>
            <person name="Stielow J.B."/>
            <person name="Szollosi G."/>
            <person name="Zifcakova L."/>
            <person name="Stursova M."/>
            <person name="Spatafora J.W."/>
            <person name="Tedersoo L."/>
            <person name="Vaario L.M."/>
            <person name="Yamada A."/>
            <person name="Yan M."/>
            <person name="Wang P."/>
            <person name="Xu J."/>
            <person name="Bruns T."/>
            <person name="Baldrian P."/>
            <person name="Vilgalys R."/>
            <person name="Dunand C."/>
            <person name="Henrissat B."/>
            <person name="Grigoriev I.V."/>
            <person name="Hibbett D."/>
            <person name="Nagy L.G."/>
            <person name="Martin F.M."/>
        </authorList>
    </citation>
    <scope>NUCLEOTIDE SEQUENCE</scope>
    <source>
        <strain evidence="1">P2</strain>
    </source>
</reference>
<sequence>MMVADMHRNALPGQGDTGSQNHSTQTSVPLGESPPPPPRACFGREELIEKIVGLARNLTPIALIGVSGIGKTSIALTVLHDKRIEERFGNNRRFIRCDQFTASCAHFLSRLSAVIGAGIENPEGLAPLRPFLSSKEMFIVLDNAESILDPQAANTQGIDAVVEELSQISNICLCITSCISTVPPDCENLDIPTLSAEAARDTFYRIYKNGEQSDLVNNILRQLDLHLLSITLLATAQRDKSLAATIELSLASPTFLELGSDARDLLGVIAFFPQGFNEDNLDWLFPTISDKENMLDKFCLLSLTYRSNGFVTMLAPL</sequence>
<accession>A0ACB6ZG06</accession>
<gene>
    <name evidence="1" type="ORF">BDM02DRAFT_3187037</name>
</gene>
<keyword evidence="2" id="KW-1185">Reference proteome</keyword>
<comment type="caution">
    <text evidence="1">The sequence shown here is derived from an EMBL/GenBank/DDBJ whole genome shotgun (WGS) entry which is preliminary data.</text>
</comment>
<protein>
    <submittedName>
        <fullName evidence="1">Uncharacterized protein</fullName>
    </submittedName>
</protein>
<dbReference type="EMBL" id="MU118012">
    <property type="protein sequence ID" value="KAF9648487.1"/>
    <property type="molecule type" value="Genomic_DNA"/>
</dbReference>
<reference evidence="1" key="1">
    <citation type="submission" date="2019-10" db="EMBL/GenBank/DDBJ databases">
        <authorList>
            <consortium name="DOE Joint Genome Institute"/>
            <person name="Kuo A."/>
            <person name="Miyauchi S."/>
            <person name="Kiss E."/>
            <person name="Drula E."/>
            <person name="Kohler A."/>
            <person name="Sanchez-Garcia M."/>
            <person name="Andreopoulos B."/>
            <person name="Barry K.W."/>
            <person name="Bonito G."/>
            <person name="Buee M."/>
            <person name="Carver A."/>
            <person name="Chen C."/>
            <person name="Cichocki N."/>
            <person name="Clum A."/>
            <person name="Culley D."/>
            <person name="Crous P.W."/>
            <person name="Fauchery L."/>
            <person name="Girlanda M."/>
            <person name="Hayes R."/>
            <person name="Keri Z."/>
            <person name="Labutti K."/>
            <person name="Lipzen A."/>
            <person name="Lombard V."/>
            <person name="Magnuson J."/>
            <person name="Maillard F."/>
            <person name="Morin E."/>
            <person name="Murat C."/>
            <person name="Nolan M."/>
            <person name="Ohm R."/>
            <person name="Pangilinan J."/>
            <person name="Pereira M."/>
            <person name="Perotto S."/>
            <person name="Peter M."/>
            <person name="Riley R."/>
            <person name="Sitrit Y."/>
            <person name="Stielow B."/>
            <person name="Szollosi G."/>
            <person name="Zifcakova L."/>
            <person name="Stursova M."/>
            <person name="Spatafora J.W."/>
            <person name="Tedersoo L."/>
            <person name="Vaario L.-M."/>
            <person name="Yamada A."/>
            <person name="Yan M."/>
            <person name="Wang P."/>
            <person name="Xu J."/>
            <person name="Bruns T."/>
            <person name="Baldrian P."/>
            <person name="Vilgalys R."/>
            <person name="Henrissat B."/>
            <person name="Grigoriev I.V."/>
            <person name="Hibbett D."/>
            <person name="Nagy L.G."/>
            <person name="Martin F.M."/>
        </authorList>
    </citation>
    <scope>NUCLEOTIDE SEQUENCE</scope>
    <source>
        <strain evidence="1">P2</strain>
    </source>
</reference>
<evidence type="ECO:0000313" key="1">
    <source>
        <dbReference type="EMBL" id="KAF9648487.1"/>
    </source>
</evidence>
<evidence type="ECO:0000313" key="2">
    <source>
        <dbReference type="Proteomes" id="UP000886501"/>
    </source>
</evidence>
<proteinExistence type="predicted"/>
<organism evidence="1 2">
    <name type="scientific">Thelephora ganbajun</name>
    <name type="common">Ganba fungus</name>
    <dbReference type="NCBI Taxonomy" id="370292"/>
    <lineage>
        <taxon>Eukaryota</taxon>
        <taxon>Fungi</taxon>
        <taxon>Dikarya</taxon>
        <taxon>Basidiomycota</taxon>
        <taxon>Agaricomycotina</taxon>
        <taxon>Agaricomycetes</taxon>
        <taxon>Thelephorales</taxon>
        <taxon>Thelephoraceae</taxon>
        <taxon>Thelephora</taxon>
    </lineage>
</organism>
<dbReference type="Proteomes" id="UP000886501">
    <property type="component" value="Unassembled WGS sequence"/>
</dbReference>
<name>A0ACB6ZG06_THEGA</name>